<evidence type="ECO:0000313" key="2">
    <source>
        <dbReference type="Proteomes" id="UP000596202"/>
    </source>
</evidence>
<dbReference type="Gene3D" id="2.60.40.1120">
    <property type="entry name" value="Carboxypeptidase-like, regulatory domain"/>
    <property type="match status" value="1"/>
</dbReference>
<dbReference type="AlphaFoldDB" id="A0A9Q6Z5Z5"/>
<dbReference type="SUPFAM" id="SSF49464">
    <property type="entry name" value="Carboxypeptidase regulatory domain-like"/>
    <property type="match status" value="1"/>
</dbReference>
<keyword evidence="1" id="KW-0645">Protease</keyword>
<dbReference type="EMBL" id="CP068108">
    <property type="protein sequence ID" value="QQU00307.1"/>
    <property type="molecule type" value="Genomic_DNA"/>
</dbReference>
<keyword evidence="1" id="KW-0121">Carboxypeptidase</keyword>
<accession>A0A9Q6Z5Z5</accession>
<dbReference type="GO" id="GO:0004180">
    <property type="term" value="F:carboxypeptidase activity"/>
    <property type="evidence" value="ECO:0007669"/>
    <property type="project" value="UniProtKB-KW"/>
</dbReference>
<dbReference type="Pfam" id="PF13715">
    <property type="entry name" value="CarbopepD_reg_2"/>
    <property type="match status" value="1"/>
</dbReference>
<dbReference type="Proteomes" id="UP000596202">
    <property type="component" value="Chromosome"/>
</dbReference>
<protein>
    <submittedName>
        <fullName evidence="1">Carboxypeptidase-like regulatory domain-containing protein</fullName>
    </submittedName>
</protein>
<dbReference type="GeneID" id="93526124"/>
<dbReference type="InterPro" id="IPR008969">
    <property type="entry name" value="CarboxyPept-like_regulatory"/>
</dbReference>
<dbReference type="OrthoDB" id="7432683at2"/>
<gene>
    <name evidence="1" type="ORF">I6I88_00590</name>
</gene>
<name>A0A9Q6Z5Z5_MYROD</name>
<sequence>MARYSIQIPEPCSEDWNQMTPLEKGRHCAVCEKTILDFSNYTKQELIQHIKQEGKICGRVPAKYLDIELNESTVNRGIGLRGLVAATINLLVLTTATSAQAHEQVVIEHNSQDNHTASESKPVEKEDQLNRLICGQVTDTDGVFIPGVSISIKELNLHAVTNLDGYFQLELPESHPKTFKIEFQFIGMETLEVKVKAKDSSKFLQVELKDDTNILGGLAVVKSKKKWLFF</sequence>
<dbReference type="RefSeq" id="WP_002989553.1">
    <property type="nucleotide sequence ID" value="NZ_CP068108.1"/>
</dbReference>
<organism evidence="1 2">
    <name type="scientific">Myroides odoratus</name>
    <name type="common">Flavobacterium odoratum</name>
    <dbReference type="NCBI Taxonomy" id="256"/>
    <lineage>
        <taxon>Bacteria</taxon>
        <taxon>Pseudomonadati</taxon>
        <taxon>Bacteroidota</taxon>
        <taxon>Flavobacteriia</taxon>
        <taxon>Flavobacteriales</taxon>
        <taxon>Flavobacteriaceae</taxon>
        <taxon>Myroides</taxon>
    </lineage>
</organism>
<evidence type="ECO:0000313" key="1">
    <source>
        <dbReference type="EMBL" id="QQU00307.1"/>
    </source>
</evidence>
<reference evidence="1 2" key="1">
    <citation type="submission" date="2021-01" db="EMBL/GenBank/DDBJ databases">
        <title>FDA dAtabase for Regulatory Grade micrObial Sequences (FDA-ARGOS): Supporting development and validation of Infectious Disease Dx tests.</title>
        <authorList>
            <person name="Sproer C."/>
            <person name="Gronow S."/>
            <person name="Severitt S."/>
            <person name="Schroder I."/>
            <person name="Tallon L."/>
            <person name="Sadzewicz L."/>
            <person name="Zhao X."/>
            <person name="Boylan J."/>
            <person name="Ott S."/>
            <person name="Bowen H."/>
            <person name="Vavikolanu K."/>
            <person name="Mehta A."/>
            <person name="Aluvathingal J."/>
            <person name="Nadendla S."/>
            <person name="Lowell S."/>
            <person name="Myers T."/>
            <person name="Yan Y."/>
            <person name="Sichtig H."/>
        </authorList>
    </citation>
    <scope>NUCLEOTIDE SEQUENCE [LARGE SCALE GENOMIC DNA]</scope>
    <source>
        <strain evidence="1 2">FDAARGOS_1131</strain>
    </source>
</reference>
<keyword evidence="1" id="KW-0378">Hydrolase</keyword>
<proteinExistence type="predicted"/>